<keyword evidence="1" id="KW-0498">Mitosis</keyword>
<comment type="subcellular location">
    <subcellularLocation>
        <location evidence="1">Nucleus</location>
    </subcellularLocation>
    <subcellularLocation>
        <location evidence="1">Chromosome</location>
        <location evidence="1">Centromere</location>
        <location evidence="1">Kinetochore</location>
    </subcellularLocation>
</comment>
<dbReference type="EMBL" id="HE806323">
    <property type="protein sequence ID" value="CCH62332.1"/>
    <property type="molecule type" value="Genomic_DNA"/>
</dbReference>
<protein>
    <recommendedName>
        <fullName evidence="1">Kinetochore protein Spc24</fullName>
    </recommendedName>
</protein>
<keyword evidence="1" id="KW-0539">Nucleus</keyword>
<reference evidence="3 4" key="1">
    <citation type="journal article" date="2011" name="Proc. Natl. Acad. Sci. U.S.A.">
        <title>Evolutionary erosion of yeast sex chromosomes by mating-type switching accidents.</title>
        <authorList>
            <person name="Gordon J.L."/>
            <person name="Armisen D."/>
            <person name="Proux-Wera E."/>
            <person name="Oheigeartaigh S.S."/>
            <person name="Byrne K.P."/>
            <person name="Wolfe K.H."/>
        </authorList>
    </citation>
    <scope>NUCLEOTIDE SEQUENCE [LARGE SCALE GENOMIC DNA]</scope>
    <source>
        <strain evidence="4">ATCC 34711 / CBS 6284 / DSM 70876 / NBRC 10599 / NRRL Y-10934 / UCD 77-7</strain>
    </source>
</reference>
<keyword evidence="1" id="KW-0131">Cell cycle</keyword>
<proteinExistence type="inferred from homology"/>
<dbReference type="RefSeq" id="XP_004181851.1">
    <property type="nucleotide sequence ID" value="XM_004181803.1"/>
</dbReference>
<keyword evidence="2" id="KW-0175">Coiled coil</keyword>
<dbReference type="Proteomes" id="UP000002866">
    <property type="component" value="Chromosome 8"/>
</dbReference>
<comment type="subunit">
    <text evidence="1">Component of the NDC80 complex.</text>
</comment>
<sequence>MQSHLQDAQALLAEVTESFQSERETKQIQNINRTINEIRSTTEAQIAVKSNKLHILQQQVDTNSNQIQLLQDMIHNINDQSQGPDEVLALLNTTKVELKSLENEVSQLQDLYYTLEDEAAKEHSLQQLIAVEHHHATDNKDLINASQIAAFGLLAGINPSYNLDHVLLMDNKGKVHQIKKDDTLSQFETTQKIWKLIEERVNK</sequence>
<dbReference type="GO" id="GO:0005634">
    <property type="term" value="C:nucleus"/>
    <property type="evidence" value="ECO:0007669"/>
    <property type="project" value="UniProtKB-SubCell"/>
</dbReference>
<organism evidence="3 4">
    <name type="scientific">Henningerozyma blattae (strain ATCC 34711 / CBS 6284 / DSM 70876 / NBRC 10599 / NRRL Y-10934 / UCD 77-7)</name>
    <name type="common">Yeast</name>
    <name type="synonym">Tetrapisispora blattae</name>
    <dbReference type="NCBI Taxonomy" id="1071380"/>
    <lineage>
        <taxon>Eukaryota</taxon>
        <taxon>Fungi</taxon>
        <taxon>Dikarya</taxon>
        <taxon>Ascomycota</taxon>
        <taxon>Saccharomycotina</taxon>
        <taxon>Saccharomycetes</taxon>
        <taxon>Saccharomycetales</taxon>
        <taxon>Saccharomycetaceae</taxon>
        <taxon>Henningerozyma</taxon>
    </lineage>
</organism>
<dbReference type="InterPro" id="IPR013252">
    <property type="entry name" value="Ndc80_Spc24"/>
</dbReference>
<keyword evidence="4" id="KW-1185">Reference proteome</keyword>
<name>I2H7I0_HENB6</name>
<evidence type="ECO:0000313" key="4">
    <source>
        <dbReference type="Proteomes" id="UP000002866"/>
    </source>
</evidence>
<accession>I2H7I0</accession>
<keyword evidence="1" id="KW-0995">Kinetochore</keyword>
<dbReference type="InParanoid" id="I2H7I0"/>
<feature type="coiled-coil region" evidence="2">
    <location>
        <begin position="91"/>
        <end position="118"/>
    </location>
</feature>
<dbReference type="GeneID" id="14497489"/>
<keyword evidence="1" id="KW-0132">Cell division</keyword>
<keyword evidence="1" id="KW-0158">Chromosome</keyword>
<dbReference type="AlphaFoldDB" id="I2H7I0"/>
<evidence type="ECO:0000256" key="2">
    <source>
        <dbReference type="SAM" id="Coils"/>
    </source>
</evidence>
<comment type="function">
    <text evidence="1">Acts as a component of the essential kinetochore-associated NDC80 complex, which is required for chromosome segregation and spindle checkpoint activity.</text>
</comment>
<evidence type="ECO:0000256" key="1">
    <source>
        <dbReference type="RuleBase" id="RU368011"/>
    </source>
</evidence>
<dbReference type="Pfam" id="PF08286">
    <property type="entry name" value="Spc24"/>
    <property type="match status" value="1"/>
</dbReference>
<dbReference type="KEGG" id="tbl:TBLA_0H00390"/>
<dbReference type="GO" id="GO:0051301">
    <property type="term" value="P:cell division"/>
    <property type="evidence" value="ECO:0007669"/>
    <property type="project" value="UniProtKB-UniRule"/>
</dbReference>
<gene>
    <name evidence="3" type="primary">TBLA0H00390</name>
    <name evidence="3" type="ORF">TBLA_0H00390</name>
</gene>
<keyword evidence="1" id="KW-0137">Centromere</keyword>
<dbReference type="GO" id="GO:0000776">
    <property type="term" value="C:kinetochore"/>
    <property type="evidence" value="ECO:0007669"/>
    <property type="project" value="UniProtKB-KW"/>
</dbReference>
<evidence type="ECO:0000313" key="3">
    <source>
        <dbReference type="EMBL" id="CCH62332.1"/>
    </source>
</evidence>
<comment type="similarity">
    <text evidence="1">Belongs to the SPC24 family.</text>
</comment>
<dbReference type="HOGENOM" id="CLU_1349703_0_0_1"/>